<dbReference type="eggNOG" id="ENOG5030Z2C">
    <property type="taxonomic scope" value="Bacteria"/>
</dbReference>
<evidence type="ECO:0008006" key="3">
    <source>
        <dbReference type="Google" id="ProtNLM"/>
    </source>
</evidence>
<dbReference type="AlphaFoldDB" id="V6T036"/>
<protein>
    <recommendedName>
        <fullName evidence="3">Peptidase MA-like domain-containing protein</fullName>
    </recommendedName>
</protein>
<organism evidence="1 2">
    <name type="scientific">Flavobacterium limnosediminis JC2902</name>
    <dbReference type="NCBI Taxonomy" id="1341181"/>
    <lineage>
        <taxon>Bacteria</taxon>
        <taxon>Pseudomonadati</taxon>
        <taxon>Bacteroidota</taxon>
        <taxon>Flavobacteriia</taxon>
        <taxon>Flavobacteriales</taxon>
        <taxon>Flavobacteriaceae</taxon>
        <taxon>Flavobacterium</taxon>
    </lineage>
</organism>
<dbReference type="PATRIC" id="fig|1341181.4.peg.517"/>
<dbReference type="Proteomes" id="UP000018004">
    <property type="component" value="Unassembled WGS sequence"/>
</dbReference>
<dbReference type="OrthoDB" id="5855557at2"/>
<comment type="caution">
    <text evidence="1">The sequence shown here is derived from an EMBL/GenBank/DDBJ whole genome shotgun (WGS) entry which is preliminary data.</text>
</comment>
<accession>V6T036</accession>
<evidence type="ECO:0000313" key="1">
    <source>
        <dbReference type="EMBL" id="ESU30030.1"/>
    </source>
</evidence>
<proteinExistence type="predicted"/>
<dbReference type="EMBL" id="AVGG01000001">
    <property type="protein sequence ID" value="ESU30030.1"/>
    <property type="molecule type" value="Genomic_DNA"/>
</dbReference>
<gene>
    <name evidence="1" type="ORF">FLJC2902T_05210</name>
</gene>
<reference evidence="1 2" key="1">
    <citation type="submission" date="2013-08" db="EMBL/GenBank/DDBJ databases">
        <title>Flavobacterium limnosediminis JC2902 genome sequencing.</title>
        <authorList>
            <person name="Lee K."/>
            <person name="Yi H."/>
            <person name="Park S."/>
            <person name="Chun J."/>
        </authorList>
    </citation>
    <scope>NUCLEOTIDE SEQUENCE [LARGE SCALE GENOMIC DNA]</scope>
    <source>
        <strain evidence="1 2">JC2902</strain>
    </source>
</reference>
<evidence type="ECO:0000313" key="2">
    <source>
        <dbReference type="Proteomes" id="UP000018004"/>
    </source>
</evidence>
<sequence>MKSKHVLIPMLFFALLFVGWKTIDQEWLSENKKGYTLKYTSNDKKNIKEYRKLVEKGMTSVQFFFNSTFNKKFTVFIHPNRTSLESAWQKDWNMPDFKSECWMVASGVATKLDVISPKQWDKEACEHVYSETQKTQQLITHELVHVYHGQLNVSPDFSDVQGMDWFVEGLATYASGQCDSARIAEVKKAIFDNKIPKSLDEFWSGKLKYGLSGSVVLFIDAKYGRAKLIQLLALNKKTELLSVLNTTESELLEEWKLYMENYNSGQ</sequence>
<dbReference type="RefSeq" id="WP_023578207.1">
    <property type="nucleotide sequence ID" value="NZ_AVGG01000001.1"/>
</dbReference>
<keyword evidence="2" id="KW-1185">Reference proteome</keyword>
<name>V6T036_9FLAO</name>